<dbReference type="CDD" id="cd16423">
    <property type="entry name" value="HAD_BPGM-like"/>
    <property type="match status" value="1"/>
</dbReference>
<reference evidence="6" key="1">
    <citation type="submission" date="2019-12" db="EMBL/GenBank/DDBJ databases">
        <authorList>
            <person name="zhang j."/>
            <person name="sun C.M."/>
        </authorList>
    </citation>
    <scope>NUCLEOTIDE SEQUENCE</scope>
    <source>
        <strain evidence="6">NS-1</strain>
    </source>
</reference>
<evidence type="ECO:0000256" key="2">
    <source>
        <dbReference type="ARBA" id="ARBA00006171"/>
    </source>
</evidence>
<dbReference type="PRINTS" id="PR00413">
    <property type="entry name" value="HADHALOGNASE"/>
</dbReference>
<organism evidence="6 7">
    <name type="scientific">Iocasia fonsfrigidae</name>
    <dbReference type="NCBI Taxonomy" id="2682810"/>
    <lineage>
        <taxon>Bacteria</taxon>
        <taxon>Bacillati</taxon>
        <taxon>Bacillota</taxon>
        <taxon>Clostridia</taxon>
        <taxon>Halanaerobiales</taxon>
        <taxon>Halanaerobiaceae</taxon>
        <taxon>Iocasia</taxon>
    </lineage>
</organism>
<dbReference type="SFLD" id="SFLDG01135">
    <property type="entry name" value="C1.5.6:_HAD__Beta-PGM__Phospha"/>
    <property type="match status" value="1"/>
</dbReference>
<keyword evidence="4" id="KW-0460">Magnesium</keyword>
<dbReference type="RefSeq" id="WP_230867046.1">
    <property type="nucleotide sequence ID" value="NZ_CP046640.1"/>
</dbReference>
<comment type="similarity">
    <text evidence="2">Belongs to the HAD-like hydrolase superfamily. CbbY/CbbZ/Gph/YieH family.</text>
</comment>
<dbReference type="AlphaFoldDB" id="A0A8A7KG07"/>
<dbReference type="PANTHER" id="PTHR46193">
    <property type="entry name" value="6-PHOSPHOGLUCONATE PHOSPHATASE"/>
    <property type="match status" value="1"/>
</dbReference>
<dbReference type="Gene3D" id="1.10.150.240">
    <property type="entry name" value="Putative phosphatase, domain 2"/>
    <property type="match status" value="1"/>
</dbReference>
<dbReference type="InterPro" id="IPR006439">
    <property type="entry name" value="HAD-SF_hydro_IA"/>
</dbReference>
<dbReference type="GO" id="GO:0016787">
    <property type="term" value="F:hydrolase activity"/>
    <property type="evidence" value="ECO:0007669"/>
    <property type="project" value="UniProtKB-KW"/>
</dbReference>
<sequence length="215" mass="24367">MGKIAAVIFDMDGVIIDSEPIHYRVNQRLFKELGLDISKKEYSEFIGCSNNDMWRILKDRYNLQESIEELIKHQIEENIRYLDHNKEKPITGIVGLLEKLKADNFKIGLASSSPIKYIVRVLKEFAIEEYFDLKVSGEELARSKPNPDIYIKAARLLDEPEEKCIVIEDSYHGVTAAKKAGMKCIGFKNANSGKQDISGADLIVDSIEDINPGLF</sequence>
<protein>
    <submittedName>
        <fullName evidence="6">HAD-IA family hydrolase</fullName>
    </submittedName>
</protein>
<dbReference type="PANTHER" id="PTHR46193:SF18">
    <property type="entry name" value="HEXITOL PHOSPHATASE B"/>
    <property type="match status" value="1"/>
</dbReference>
<name>A0A8A7KG07_9FIRM</name>
<dbReference type="InterPro" id="IPR023198">
    <property type="entry name" value="PGP-like_dom2"/>
</dbReference>
<dbReference type="NCBIfam" id="TIGR01509">
    <property type="entry name" value="HAD-SF-IA-v3"/>
    <property type="match status" value="1"/>
</dbReference>
<keyword evidence="3" id="KW-0479">Metal-binding</keyword>
<gene>
    <name evidence="6" type="ORF">GM661_12035</name>
</gene>
<dbReference type="SFLD" id="SFLDG01129">
    <property type="entry name" value="C1.5:_HAD__Beta-PGM__Phosphata"/>
    <property type="match status" value="1"/>
</dbReference>
<proteinExistence type="inferred from homology"/>
<keyword evidence="5" id="KW-0119">Carbohydrate metabolism</keyword>
<comment type="cofactor">
    <cofactor evidence="1">
        <name>Mg(2+)</name>
        <dbReference type="ChEBI" id="CHEBI:18420"/>
    </cofactor>
</comment>
<dbReference type="SFLD" id="SFLDS00003">
    <property type="entry name" value="Haloacid_Dehalogenase"/>
    <property type="match status" value="1"/>
</dbReference>
<dbReference type="Gene3D" id="3.40.50.1000">
    <property type="entry name" value="HAD superfamily/HAD-like"/>
    <property type="match status" value="1"/>
</dbReference>
<dbReference type="InterPro" id="IPR023214">
    <property type="entry name" value="HAD_sf"/>
</dbReference>
<keyword evidence="7" id="KW-1185">Reference proteome</keyword>
<dbReference type="InterPro" id="IPR036412">
    <property type="entry name" value="HAD-like_sf"/>
</dbReference>
<dbReference type="SUPFAM" id="SSF56784">
    <property type="entry name" value="HAD-like"/>
    <property type="match status" value="1"/>
</dbReference>
<dbReference type="InterPro" id="IPR041492">
    <property type="entry name" value="HAD_2"/>
</dbReference>
<evidence type="ECO:0000313" key="6">
    <source>
        <dbReference type="EMBL" id="QTL98638.1"/>
    </source>
</evidence>
<evidence type="ECO:0000256" key="4">
    <source>
        <dbReference type="ARBA" id="ARBA00022842"/>
    </source>
</evidence>
<dbReference type="EMBL" id="CP046640">
    <property type="protein sequence ID" value="QTL98638.1"/>
    <property type="molecule type" value="Genomic_DNA"/>
</dbReference>
<dbReference type="InterPro" id="IPR051600">
    <property type="entry name" value="Beta-PGM-like"/>
</dbReference>
<accession>A0A8A7KG07</accession>
<dbReference type="KEGG" id="ifn:GM661_12035"/>
<dbReference type="Pfam" id="PF13419">
    <property type="entry name" value="HAD_2"/>
    <property type="match status" value="1"/>
</dbReference>
<dbReference type="GO" id="GO:0046872">
    <property type="term" value="F:metal ion binding"/>
    <property type="evidence" value="ECO:0007669"/>
    <property type="project" value="UniProtKB-KW"/>
</dbReference>
<dbReference type="NCBIfam" id="TIGR01549">
    <property type="entry name" value="HAD-SF-IA-v1"/>
    <property type="match status" value="1"/>
</dbReference>
<evidence type="ECO:0000256" key="1">
    <source>
        <dbReference type="ARBA" id="ARBA00001946"/>
    </source>
</evidence>
<keyword evidence="6" id="KW-0378">Hydrolase</keyword>
<evidence type="ECO:0000256" key="3">
    <source>
        <dbReference type="ARBA" id="ARBA00022723"/>
    </source>
</evidence>
<dbReference type="Proteomes" id="UP000665020">
    <property type="component" value="Chromosome"/>
</dbReference>
<evidence type="ECO:0000313" key="7">
    <source>
        <dbReference type="Proteomes" id="UP000665020"/>
    </source>
</evidence>
<evidence type="ECO:0000256" key="5">
    <source>
        <dbReference type="ARBA" id="ARBA00023277"/>
    </source>
</evidence>